<protein>
    <submittedName>
        <fullName evidence="2">Uncharacterized protein</fullName>
    </submittedName>
</protein>
<dbReference type="AlphaFoldDB" id="R0KGH4"/>
<organism evidence="2 3">
    <name type="scientific">Anas platyrhynchos</name>
    <name type="common">Mallard</name>
    <name type="synonym">Anas boschas</name>
    <dbReference type="NCBI Taxonomy" id="8839"/>
    <lineage>
        <taxon>Eukaryota</taxon>
        <taxon>Metazoa</taxon>
        <taxon>Chordata</taxon>
        <taxon>Craniata</taxon>
        <taxon>Vertebrata</taxon>
        <taxon>Euteleostomi</taxon>
        <taxon>Archelosauria</taxon>
        <taxon>Archosauria</taxon>
        <taxon>Dinosauria</taxon>
        <taxon>Saurischia</taxon>
        <taxon>Theropoda</taxon>
        <taxon>Coelurosauria</taxon>
        <taxon>Aves</taxon>
        <taxon>Neognathae</taxon>
        <taxon>Galloanserae</taxon>
        <taxon>Anseriformes</taxon>
        <taxon>Anatidae</taxon>
        <taxon>Anatinae</taxon>
        <taxon>Anas</taxon>
    </lineage>
</organism>
<feature type="compositionally biased region" description="Basic and acidic residues" evidence="1">
    <location>
        <begin position="118"/>
        <end position="127"/>
    </location>
</feature>
<evidence type="ECO:0000313" key="3">
    <source>
        <dbReference type="Proteomes" id="UP000296049"/>
    </source>
</evidence>
<reference evidence="3" key="1">
    <citation type="journal article" date="2013" name="Nat. Genet.">
        <title>The duck genome and transcriptome provide insight into an avian influenza virus reservoir species.</title>
        <authorList>
            <person name="Huang Y."/>
            <person name="Li Y."/>
            <person name="Burt D.W."/>
            <person name="Chen H."/>
            <person name="Zhang Y."/>
            <person name="Qian W."/>
            <person name="Kim H."/>
            <person name="Gan S."/>
            <person name="Zhao Y."/>
            <person name="Li J."/>
            <person name="Yi K."/>
            <person name="Feng H."/>
            <person name="Zhu P."/>
            <person name="Li B."/>
            <person name="Liu Q."/>
            <person name="Fairley S."/>
            <person name="Magor K.E."/>
            <person name="Du Z."/>
            <person name="Hu X."/>
            <person name="Goodman L."/>
            <person name="Tafer H."/>
            <person name="Vignal A."/>
            <person name="Lee T."/>
            <person name="Kim K.W."/>
            <person name="Sheng Z."/>
            <person name="An Y."/>
            <person name="Searle S."/>
            <person name="Herrero J."/>
            <person name="Groenen M.A."/>
            <person name="Crooijmans R.P."/>
            <person name="Faraut T."/>
            <person name="Cai Q."/>
            <person name="Webster R.G."/>
            <person name="Aldridge J.R."/>
            <person name="Warren W.C."/>
            <person name="Bartschat S."/>
            <person name="Kehr S."/>
            <person name="Marz M."/>
            <person name="Stadler P.F."/>
            <person name="Smith J."/>
            <person name="Kraus R.H."/>
            <person name="Zhao Y."/>
            <person name="Ren L."/>
            <person name="Fei J."/>
            <person name="Morisson M."/>
            <person name="Kaiser P."/>
            <person name="Griffin D.K."/>
            <person name="Rao M."/>
            <person name="Pitel F."/>
            <person name="Wang J."/>
            <person name="Li N."/>
        </authorList>
    </citation>
    <scope>NUCLEOTIDE SEQUENCE [LARGE SCALE GENOMIC DNA]</scope>
</reference>
<gene>
    <name evidence="2" type="ORF">Anapl_08565</name>
</gene>
<feature type="region of interest" description="Disordered" evidence="1">
    <location>
        <begin position="118"/>
        <end position="140"/>
    </location>
</feature>
<name>R0KGH4_ANAPL</name>
<evidence type="ECO:0000313" key="2">
    <source>
        <dbReference type="EMBL" id="EOB09212.1"/>
    </source>
</evidence>
<sequence>MPRGLLLESKAGMGALRCTAAHWYGVNASAKVALQLQTYVSSSTKTQSMLGQEREQHPGYYLQLDLHFFLSMMTTNKIIHVTVVNVAIECPSFHQQNNLQGQESFKENHSKCLQDSRLEEGHMKEGSEQNPFASREESHPFKASKKIIIRHALGKPPQESNAHAKLTARQDKGDMLIRKATCDAPGSCGSFQ</sequence>
<keyword evidence="3" id="KW-1185">Reference proteome</keyword>
<dbReference type="EMBL" id="KB742383">
    <property type="protein sequence ID" value="EOB09212.1"/>
    <property type="molecule type" value="Genomic_DNA"/>
</dbReference>
<accession>R0KGH4</accession>
<proteinExistence type="predicted"/>
<evidence type="ECO:0000256" key="1">
    <source>
        <dbReference type="SAM" id="MobiDB-lite"/>
    </source>
</evidence>
<dbReference type="Proteomes" id="UP000296049">
    <property type="component" value="Unassembled WGS sequence"/>
</dbReference>